<evidence type="ECO:0000256" key="1">
    <source>
        <dbReference type="SAM" id="Phobius"/>
    </source>
</evidence>
<keyword evidence="1" id="KW-1133">Transmembrane helix</keyword>
<accession>A0A8X6QLY6</accession>
<keyword evidence="1" id="KW-0812">Transmembrane</keyword>
<organism evidence="2 3">
    <name type="scientific">Nephila pilipes</name>
    <name type="common">Giant wood spider</name>
    <name type="synonym">Nephila maculata</name>
    <dbReference type="NCBI Taxonomy" id="299642"/>
    <lineage>
        <taxon>Eukaryota</taxon>
        <taxon>Metazoa</taxon>
        <taxon>Ecdysozoa</taxon>
        <taxon>Arthropoda</taxon>
        <taxon>Chelicerata</taxon>
        <taxon>Arachnida</taxon>
        <taxon>Araneae</taxon>
        <taxon>Araneomorphae</taxon>
        <taxon>Entelegynae</taxon>
        <taxon>Araneoidea</taxon>
        <taxon>Nephilidae</taxon>
        <taxon>Nephila</taxon>
    </lineage>
</organism>
<evidence type="ECO:0000313" key="2">
    <source>
        <dbReference type="EMBL" id="GFU20644.1"/>
    </source>
</evidence>
<dbReference type="OrthoDB" id="18487at2759"/>
<dbReference type="EMBL" id="BMAW01080656">
    <property type="protein sequence ID" value="GFU20644.1"/>
    <property type="molecule type" value="Genomic_DNA"/>
</dbReference>
<evidence type="ECO:0000313" key="3">
    <source>
        <dbReference type="Proteomes" id="UP000887013"/>
    </source>
</evidence>
<dbReference type="Proteomes" id="UP000887013">
    <property type="component" value="Unassembled WGS sequence"/>
</dbReference>
<feature type="transmembrane region" description="Helical" evidence="1">
    <location>
        <begin position="14"/>
        <end position="37"/>
    </location>
</feature>
<comment type="caution">
    <text evidence="2">The sequence shown here is derived from an EMBL/GenBank/DDBJ whole genome shotgun (WGS) entry which is preliminary data.</text>
</comment>
<keyword evidence="1" id="KW-0472">Membrane</keyword>
<protein>
    <submittedName>
        <fullName evidence="2">Protein draper</fullName>
    </submittedName>
</protein>
<proteinExistence type="predicted"/>
<sequence length="128" mass="14775">MGRSVRKMDDDNSYTSAGVVTLGVVLLIALILVTLYYRRRSKRLKDELAHEQMLIRHFDNPVYAYQGVPPPSTSLNNTGTKHIYNDLGMKSNLNKAKFWEMKIQRLMLVLNKKTRLGRKVNAIQRLDL</sequence>
<reference evidence="2" key="1">
    <citation type="submission" date="2020-08" db="EMBL/GenBank/DDBJ databases">
        <title>Multicomponent nature underlies the extraordinary mechanical properties of spider dragline silk.</title>
        <authorList>
            <person name="Kono N."/>
            <person name="Nakamura H."/>
            <person name="Mori M."/>
            <person name="Yoshida Y."/>
            <person name="Ohtoshi R."/>
            <person name="Malay A.D."/>
            <person name="Moran D.A.P."/>
            <person name="Tomita M."/>
            <person name="Numata K."/>
            <person name="Arakawa K."/>
        </authorList>
    </citation>
    <scope>NUCLEOTIDE SEQUENCE</scope>
</reference>
<name>A0A8X6QLY6_NEPPI</name>
<keyword evidence="3" id="KW-1185">Reference proteome</keyword>
<dbReference type="AlphaFoldDB" id="A0A8X6QLY6"/>
<gene>
    <name evidence="2" type="primary">drpr_4</name>
    <name evidence="2" type="ORF">NPIL_371281</name>
</gene>